<dbReference type="EMBL" id="LAZR01033723">
    <property type="protein sequence ID" value="KKL47278.1"/>
    <property type="molecule type" value="Genomic_DNA"/>
</dbReference>
<proteinExistence type="predicted"/>
<sequence length="27" mass="2954">MFCPVSSLNVVAIPIMILSTCSARPFR</sequence>
<gene>
    <name evidence="1" type="ORF">LCGC14_2337100</name>
</gene>
<reference evidence="1" key="1">
    <citation type="journal article" date="2015" name="Nature">
        <title>Complex archaea that bridge the gap between prokaryotes and eukaryotes.</title>
        <authorList>
            <person name="Spang A."/>
            <person name="Saw J.H."/>
            <person name="Jorgensen S.L."/>
            <person name="Zaremba-Niedzwiedzka K."/>
            <person name="Martijn J."/>
            <person name="Lind A.E."/>
            <person name="van Eijk R."/>
            <person name="Schleper C."/>
            <person name="Guy L."/>
            <person name="Ettema T.J."/>
        </authorList>
    </citation>
    <scope>NUCLEOTIDE SEQUENCE</scope>
</reference>
<comment type="caution">
    <text evidence="1">The sequence shown here is derived from an EMBL/GenBank/DDBJ whole genome shotgun (WGS) entry which is preliminary data.</text>
</comment>
<name>A0A0F9CD47_9ZZZZ</name>
<feature type="non-terminal residue" evidence="1">
    <location>
        <position position="27"/>
    </location>
</feature>
<dbReference type="AlphaFoldDB" id="A0A0F9CD47"/>
<organism evidence="1">
    <name type="scientific">marine sediment metagenome</name>
    <dbReference type="NCBI Taxonomy" id="412755"/>
    <lineage>
        <taxon>unclassified sequences</taxon>
        <taxon>metagenomes</taxon>
        <taxon>ecological metagenomes</taxon>
    </lineage>
</organism>
<protein>
    <submittedName>
        <fullName evidence="1">Uncharacterized protein</fullName>
    </submittedName>
</protein>
<accession>A0A0F9CD47</accession>
<evidence type="ECO:0000313" key="1">
    <source>
        <dbReference type="EMBL" id="KKL47278.1"/>
    </source>
</evidence>